<dbReference type="RefSeq" id="WP_155170901.1">
    <property type="nucleotide sequence ID" value="NZ_BAAAFL010000027.1"/>
</dbReference>
<dbReference type="Proteomes" id="UP000798808">
    <property type="component" value="Unassembled WGS sequence"/>
</dbReference>
<dbReference type="InterPro" id="IPR023122">
    <property type="entry name" value="NE1680-like_sf"/>
</dbReference>
<evidence type="ECO:0000313" key="2">
    <source>
        <dbReference type="Proteomes" id="UP000798808"/>
    </source>
</evidence>
<proteinExistence type="predicted"/>
<dbReference type="SUPFAM" id="SSF160766">
    <property type="entry name" value="NE1680-like"/>
    <property type="match status" value="1"/>
</dbReference>
<gene>
    <name evidence="1" type="ORF">E1163_07910</name>
</gene>
<dbReference type="Gene3D" id="3.10.510.10">
    <property type="entry name" value="NE1680-like"/>
    <property type="match status" value="1"/>
</dbReference>
<protein>
    <submittedName>
        <fullName evidence="1">DUF2024 family protein</fullName>
    </submittedName>
</protein>
<sequence length="85" mass="9800">MQVSVFDTYVKKKEGGLMHFDILVPVELRYDEVIGFGREYLRSKEQEGQPISAKECKFCHIEEASGEVKQDIETKGYHIIEMQGC</sequence>
<reference evidence="1 2" key="1">
    <citation type="submission" date="2019-02" db="EMBL/GenBank/DDBJ databases">
        <authorList>
            <person name="Goldberg S.R."/>
            <person name="Haltli B.A."/>
            <person name="Correa H."/>
            <person name="Russell K.G."/>
        </authorList>
    </citation>
    <scope>NUCLEOTIDE SEQUENCE [LARGE SCALE GENOMIC DNA]</scope>
    <source>
        <strain evidence="1 2">JCM 16186</strain>
    </source>
</reference>
<accession>A0ABW9RL80</accession>
<organism evidence="1 2">
    <name type="scientific">Fulvivirga kasyanovii</name>
    <dbReference type="NCBI Taxonomy" id="396812"/>
    <lineage>
        <taxon>Bacteria</taxon>
        <taxon>Pseudomonadati</taxon>
        <taxon>Bacteroidota</taxon>
        <taxon>Cytophagia</taxon>
        <taxon>Cytophagales</taxon>
        <taxon>Fulvivirgaceae</taxon>
        <taxon>Fulvivirga</taxon>
    </lineage>
</organism>
<keyword evidence="2" id="KW-1185">Reference proteome</keyword>
<comment type="caution">
    <text evidence="1">The sequence shown here is derived from an EMBL/GenBank/DDBJ whole genome shotgun (WGS) entry which is preliminary data.</text>
</comment>
<evidence type="ECO:0000313" key="1">
    <source>
        <dbReference type="EMBL" id="MTI24862.1"/>
    </source>
</evidence>
<dbReference type="Pfam" id="PF09630">
    <property type="entry name" value="DUF2024"/>
    <property type="match status" value="1"/>
</dbReference>
<name>A0ABW9RL80_9BACT</name>
<dbReference type="EMBL" id="SMLW01000460">
    <property type="protein sequence ID" value="MTI24862.1"/>
    <property type="molecule type" value="Genomic_DNA"/>
</dbReference>
<dbReference type="InterPro" id="IPR018592">
    <property type="entry name" value="DUF2024"/>
</dbReference>